<comment type="caution">
    <text evidence="2">The sequence shown here is derived from an EMBL/GenBank/DDBJ whole genome shotgun (WGS) entry which is preliminary data.</text>
</comment>
<dbReference type="AlphaFoldDB" id="A0A4Z2J1M9"/>
<name>A0A4Z2J1M9_9TELE</name>
<gene>
    <name evidence="2" type="ORF">EYF80_005752</name>
</gene>
<dbReference type="Proteomes" id="UP000314294">
    <property type="component" value="Unassembled WGS sequence"/>
</dbReference>
<evidence type="ECO:0000256" key="1">
    <source>
        <dbReference type="SAM" id="MobiDB-lite"/>
    </source>
</evidence>
<accession>A0A4Z2J1M9</accession>
<protein>
    <submittedName>
        <fullName evidence="2">Uncharacterized protein</fullName>
    </submittedName>
</protein>
<sequence length="157" mass="17716">MSEKTKERKIRVATQWKYTRSEQRDELKTEQRENSLQWTEGELQQGAAADAVRLPRLPSSSSSVVSSSLEQMLNTFTSISREHSGLKSILESTFQRTERKHQIRLWSRSITSRHPAPDRHLERPRGLGSVAYHGASPPDGPSHMSLARGALTTKHSA</sequence>
<reference evidence="2 3" key="1">
    <citation type="submission" date="2019-03" db="EMBL/GenBank/DDBJ databases">
        <title>First draft genome of Liparis tanakae, snailfish: a comprehensive survey of snailfish specific genes.</title>
        <authorList>
            <person name="Kim W."/>
            <person name="Song I."/>
            <person name="Jeong J.-H."/>
            <person name="Kim D."/>
            <person name="Kim S."/>
            <person name="Ryu S."/>
            <person name="Song J.Y."/>
            <person name="Lee S.K."/>
        </authorList>
    </citation>
    <scope>NUCLEOTIDE SEQUENCE [LARGE SCALE GENOMIC DNA]</scope>
    <source>
        <tissue evidence="2">Muscle</tissue>
    </source>
</reference>
<evidence type="ECO:0000313" key="3">
    <source>
        <dbReference type="Proteomes" id="UP000314294"/>
    </source>
</evidence>
<keyword evidence="3" id="KW-1185">Reference proteome</keyword>
<dbReference type="EMBL" id="SRLO01000030">
    <property type="protein sequence ID" value="TNN83881.1"/>
    <property type="molecule type" value="Genomic_DNA"/>
</dbReference>
<evidence type="ECO:0000313" key="2">
    <source>
        <dbReference type="EMBL" id="TNN83881.1"/>
    </source>
</evidence>
<feature type="compositionally biased region" description="Basic and acidic residues" evidence="1">
    <location>
        <begin position="115"/>
        <end position="125"/>
    </location>
</feature>
<organism evidence="2 3">
    <name type="scientific">Liparis tanakae</name>
    <name type="common">Tanaka's snailfish</name>
    <dbReference type="NCBI Taxonomy" id="230148"/>
    <lineage>
        <taxon>Eukaryota</taxon>
        <taxon>Metazoa</taxon>
        <taxon>Chordata</taxon>
        <taxon>Craniata</taxon>
        <taxon>Vertebrata</taxon>
        <taxon>Euteleostomi</taxon>
        <taxon>Actinopterygii</taxon>
        <taxon>Neopterygii</taxon>
        <taxon>Teleostei</taxon>
        <taxon>Neoteleostei</taxon>
        <taxon>Acanthomorphata</taxon>
        <taxon>Eupercaria</taxon>
        <taxon>Perciformes</taxon>
        <taxon>Cottioidei</taxon>
        <taxon>Cottales</taxon>
        <taxon>Liparidae</taxon>
        <taxon>Liparis</taxon>
    </lineage>
</organism>
<feature type="region of interest" description="Disordered" evidence="1">
    <location>
        <begin position="21"/>
        <end position="66"/>
    </location>
</feature>
<proteinExistence type="predicted"/>
<feature type="compositionally biased region" description="Basic and acidic residues" evidence="1">
    <location>
        <begin position="21"/>
        <end position="33"/>
    </location>
</feature>
<feature type="region of interest" description="Disordered" evidence="1">
    <location>
        <begin position="108"/>
        <end position="157"/>
    </location>
</feature>